<dbReference type="Proteomes" id="UP000754883">
    <property type="component" value="Unassembled WGS sequence"/>
</dbReference>
<comment type="caution">
    <text evidence="3">The sequence shown here is derived from an EMBL/GenBank/DDBJ whole genome shotgun (WGS) entry which is preliminary data.</text>
</comment>
<feature type="compositionally biased region" description="Basic and acidic residues" evidence="1">
    <location>
        <begin position="418"/>
        <end position="431"/>
    </location>
</feature>
<gene>
    <name evidence="3" type="ORF">CBYS24578_00017849</name>
</gene>
<feature type="transmembrane region" description="Helical" evidence="2">
    <location>
        <begin position="224"/>
        <end position="242"/>
    </location>
</feature>
<keyword evidence="2" id="KW-0812">Transmembrane</keyword>
<feature type="region of interest" description="Disordered" evidence="1">
    <location>
        <begin position="161"/>
        <end position="204"/>
    </location>
</feature>
<evidence type="ECO:0000256" key="2">
    <source>
        <dbReference type="SAM" id="Phobius"/>
    </source>
</evidence>
<dbReference type="EMBL" id="CABFNO020001359">
    <property type="protein sequence ID" value="CAG9983117.1"/>
    <property type="molecule type" value="Genomic_DNA"/>
</dbReference>
<feature type="compositionally biased region" description="Low complexity" evidence="1">
    <location>
        <begin position="186"/>
        <end position="198"/>
    </location>
</feature>
<feature type="region of interest" description="Disordered" evidence="1">
    <location>
        <begin position="418"/>
        <end position="447"/>
    </location>
</feature>
<feature type="transmembrane region" description="Helical" evidence="2">
    <location>
        <begin position="335"/>
        <end position="354"/>
    </location>
</feature>
<keyword evidence="4" id="KW-1185">Reference proteome</keyword>
<keyword evidence="2" id="KW-1133">Transmembrane helix</keyword>
<organism evidence="3 4">
    <name type="scientific">Clonostachys byssicola</name>
    <dbReference type="NCBI Taxonomy" id="160290"/>
    <lineage>
        <taxon>Eukaryota</taxon>
        <taxon>Fungi</taxon>
        <taxon>Dikarya</taxon>
        <taxon>Ascomycota</taxon>
        <taxon>Pezizomycotina</taxon>
        <taxon>Sordariomycetes</taxon>
        <taxon>Hypocreomycetidae</taxon>
        <taxon>Hypocreales</taxon>
        <taxon>Bionectriaceae</taxon>
        <taxon>Clonostachys</taxon>
    </lineage>
</organism>
<dbReference type="PANTHER" id="PTHR35043">
    <property type="entry name" value="TRANSCRIPTION FACTOR DOMAIN-CONTAINING PROTEIN"/>
    <property type="match status" value="1"/>
</dbReference>
<protein>
    <submittedName>
        <fullName evidence="3">Uncharacterized protein</fullName>
    </submittedName>
</protein>
<reference evidence="3" key="1">
    <citation type="submission" date="2021-10" db="EMBL/GenBank/DDBJ databases">
        <authorList>
            <person name="Piombo E."/>
        </authorList>
    </citation>
    <scope>NUCLEOTIDE SEQUENCE</scope>
</reference>
<sequence length="609" mass="70598">MNILESCILTIIACTWTIHHPNVPGGAPRTRLGTFLHHLKWMALTILIPEFILAQSIDEHLWVRKTWKEMEKKEKHKSSDSKKRFCGITRKETWKLFSAITCKETWKRRFDVTSKETLNWSKKHLYYANMGGFRVRLWEGVDDDAGTFPLTSGELVRYLNPGSNNVPREHPTRSQTPLAAEEPSKSQEPSTPTESSSQHDLSVGSGIEAPISETQIERMIKQDAFLKVIAFLQISWIILSTSCRRYLRISTSQLEILTLAFAVCAVLTYLIRWNKPQNVEIWTEIPNGSKNLNQLSEPNRFFKTITYLWRHGGKHKRRAYFRNDTLRPYYLNSAFLPWLVVFMVAIGGLHLISWDFSFPSNTERDLWSLAPLPLVWIQDYPNMKSTKKIKNEPQRFIKDCEKLLRGFEKKIDRRLEKNRNDSDLEKKKNPGSEENPGLKTEKETNEALKIQVGETLHKLTSAQETREKYRNVFGASLSSELYSYVQRHWNRVSSETSPSFPTRFTELHDKLHSVHFTAHDGISQEILATYDSIPIFDKDFDRTDVFPNLTSKWRRGSIRRDILTYVTPLVGALYSIARLIIIAIAFSSLRSMPTDVYKATWTTYLVKFG</sequence>
<proteinExistence type="predicted"/>
<name>A0A9N9U8B1_9HYPO</name>
<evidence type="ECO:0000256" key="1">
    <source>
        <dbReference type="SAM" id="MobiDB-lite"/>
    </source>
</evidence>
<feature type="transmembrane region" description="Helical" evidence="2">
    <location>
        <begin position="254"/>
        <end position="271"/>
    </location>
</feature>
<dbReference type="PANTHER" id="PTHR35043:SF8">
    <property type="entry name" value="DUF4220 DOMAIN-CONTAINING PROTEIN"/>
    <property type="match status" value="1"/>
</dbReference>
<dbReference type="AlphaFoldDB" id="A0A9N9U8B1"/>
<feature type="transmembrane region" description="Helical" evidence="2">
    <location>
        <begin position="562"/>
        <end position="586"/>
    </location>
</feature>
<accession>A0A9N9U8B1</accession>
<evidence type="ECO:0000313" key="4">
    <source>
        <dbReference type="Proteomes" id="UP000754883"/>
    </source>
</evidence>
<dbReference type="OrthoDB" id="3061561at2759"/>
<keyword evidence="2" id="KW-0472">Membrane</keyword>
<evidence type="ECO:0000313" key="3">
    <source>
        <dbReference type="EMBL" id="CAG9983117.1"/>
    </source>
</evidence>